<dbReference type="GO" id="GO:0000460">
    <property type="term" value="P:maturation of 5.8S rRNA"/>
    <property type="evidence" value="ECO:0007669"/>
    <property type="project" value="TreeGrafter"/>
</dbReference>
<evidence type="ECO:0000259" key="6">
    <source>
        <dbReference type="PROSITE" id="PS51192"/>
    </source>
</evidence>
<dbReference type="Pfam" id="PF00270">
    <property type="entry name" value="DEAD"/>
    <property type="match status" value="1"/>
</dbReference>
<dbReference type="GO" id="GO:0016787">
    <property type="term" value="F:hydrolase activity"/>
    <property type="evidence" value="ECO:0007669"/>
    <property type="project" value="UniProtKB-KW"/>
</dbReference>
<dbReference type="InterPro" id="IPR011545">
    <property type="entry name" value="DEAD/DEAH_box_helicase_dom"/>
</dbReference>
<dbReference type="InterPro" id="IPR027417">
    <property type="entry name" value="P-loop_NTPase"/>
</dbReference>
<proteinExistence type="predicted"/>
<sequence length="374" mass="43244">MSNNIDDLFDVFEENEIPEIISIKDEEQQQEKKNHIIQNDNEIITSTNNSKNEDEEEKEETEKNINKQNNNINNIDKDDVNKDNVNKDNVGNHKKENLYKDINIENYKINVEYLIKNKKAEENIKKQIQEEIYSDIQNFDKTNKNVNKIRKLSLQENNNINNNHINGKNINNNINEDNLTGETYPNDYSIPQENNKITNKLIVEETIIENSKTINNDDVLVLEEFGGDVNCIHKCVRPQSYVHNEIKEPLIPARTYKFELDTFQKKSIECLERNESVLVSAHTSAGKTVIAEYAIALGLRDKQRVIYTSPIKALSNQKYRDLGEEFKDVGLITGDISINPEASIIDGKLLLKIIMEIPYKKLCSNSYRAKLKNN</sequence>
<evidence type="ECO:0000256" key="1">
    <source>
        <dbReference type="ARBA" id="ARBA00022741"/>
    </source>
</evidence>
<dbReference type="GO" id="GO:0005634">
    <property type="term" value="C:nucleus"/>
    <property type="evidence" value="ECO:0007669"/>
    <property type="project" value="TreeGrafter"/>
</dbReference>
<feature type="compositionally biased region" description="Basic and acidic residues" evidence="5">
    <location>
        <begin position="75"/>
        <end position="92"/>
    </location>
</feature>
<evidence type="ECO:0000256" key="5">
    <source>
        <dbReference type="SAM" id="MobiDB-lite"/>
    </source>
</evidence>
<keyword evidence="3 7" id="KW-0347">Helicase</keyword>
<evidence type="ECO:0000313" key="8">
    <source>
        <dbReference type="Proteomes" id="UP000054566"/>
    </source>
</evidence>
<keyword evidence="4" id="KW-0067">ATP-binding</keyword>
<organism evidence="7 8">
    <name type="scientific">Plasmodium falciparum RAJ116</name>
    <dbReference type="NCBI Taxonomy" id="580058"/>
    <lineage>
        <taxon>Eukaryota</taxon>
        <taxon>Sar</taxon>
        <taxon>Alveolata</taxon>
        <taxon>Apicomplexa</taxon>
        <taxon>Aconoidasida</taxon>
        <taxon>Haemosporida</taxon>
        <taxon>Plasmodiidae</taxon>
        <taxon>Plasmodium</taxon>
        <taxon>Plasmodium (Laverania)</taxon>
    </lineage>
</organism>
<dbReference type="PANTHER" id="PTHR12131">
    <property type="entry name" value="ATP-DEPENDENT RNA AND DNA HELICASE"/>
    <property type="match status" value="1"/>
</dbReference>
<reference evidence="8" key="1">
    <citation type="submission" date="2015-07" db="EMBL/GenBank/DDBJ databases">
        <title>Annotation of Plasmodium falciparum RAJ116.</title>
        <authorList>
            <consortium name="The Broad Institute Genome Sequencing Platform"/>
            <person name="Volkman S.K."/>
            <person name="Neafsey D.E."/>
            <person name="Dash A.P."/>
            <person name="Chitnis C.E."/>
            <person name="Hartl D.L."/>
            <person name="Young S.K."/>
            <person name="Zeng Q."/>
            <person name="Koehrsen M."/>
            <person name="Alvarado L."/>
            <person name="Berlin A."/>
            <person name="Borenstein D."/>
            <person name="Chapman S.B."/>
            <person name="Chen Z."/>
            <person name="Engels R."/>
            <person name="Freedman E."/>
            <person name="Gellesch M."/>
            <person name="Goldberg J."/>
            <person name="Griggs A."/>
            <person name="Gujja S."/>
            <person name="Heilman E.R."/>
            <person name="Heiman D.I."/>
            <person name="Howarth C."/>
            <person name="Jen D."/>
            <person name="Larson L."/>
            <person name="Mehta T."/>
            <person name="Neiman D."/>
            <person name="Park D."/>
            <person name="Pearson M."/>
            <person name="Roberts A."/>
            <person name="Saif S."/>
            <person name="Shea T."/>
            <person name="Shenoy N."/>
            <person name="Sisk P."/>
            <person name="Stolte C."/>
            <person name="Sykes S."/>
            <person name="Walk T."/>
            <person name="White J."/>
            <person name="Yandava C."/>
            <person name="Haas B."/>
            <person name="Henn M.R."/>
            <person name="Nusbaum C."/>
            <person name="Birren B."/>
        </authorList>
    </citation>
    <scope>NUCLEOTIDE SEQUENCE [LARGE SCALE GENOMIC DNA]</scope>
    <source>
        <strain evidence="8">RAJ116</strain>
    </source>
</reference>
<feature type="region of interest" description="Disordered" evidence="5">
    <location>
        <begin position="40"/>
        <end position="92"/>
    </location>
</feature>
<name>A0A0L0CZC5_PLAFA</name>
<reference evidence="8" key="2">
    <citation type="submission" date="2015-07" db="EMBL/GenBank/DDBJ databases">
        <title>The genome sequence of Plasmodium falciparum RAJ116.</title>
        <authorList>
            <consortium name="The Broad Institute Genome Sequencing Platform"/>
            <person name="Volkman S.K."/>
            <person name="Neafsey D.E."/>
            <person name="Dash A.P."/>
            <person name="Chitnis C.E."/>
            <person name="Hartl D.L."/>
            <person name="Young S.K."/>
            <person name="Kodira C.D."/>
            <person name="Zeng Q."/>
            <person name="Koehrsen M."/>
            <person name="Godfrey P."/>
            <person name="Alvarado L."/>
            <person name="Berlin A."/>
            <person name="Borenstein D."/>
            <person name="Chen Z."/>
            <person name="Engels R."/>
            <person name="Freedman E."/>
            <person name="Gellesch M."/>
            <person name="Goldberg J."/>
            <person name="Griggs A."/>
            <person name="Gujja S."/>
            <person name="Heiman D."/>
            <person name="Hepburn T."/>
            <person name="Howarth C."/>
            <person name="Jen D."/>
            <person name="Larson L."/>
            <person name="Lewis B."/>
            <person name="Mehta T."/>
            <person name="Park D."/>
            <person name="Pearson M."/>
            <person name="Roberts A."/>
            <person name="Saif S."/>
            <person name="Shea T."/>
            <person name="Shenoy N."/>
            <person name="Sisk P."/>
            <person name="Stolte C."/>
            <person name="Sykes S."/>
            <person name="Walk T."/>
            <person name="White J."/>
            <person name="Yandava C."/>
            <person name="Wirth D.F."/>
            <person name="Nusbaum C."/>
            <person name="Birren B."/>
        </authorList>
    </citation>
    <scope>NUCLEOTIDE SEQUENCE [LARGE SCALE GENOMIC DNA]</scope>
    <source>
        <strain evidence="8">RAJ116</strain>
    </source>
</reference>
<dbReference type="PROSITE" id="PS51192">
    <property type="entry name" value="HELICASE_ATP_BIND_1"/>
    <property type="match status" value="1"/>
</dbReference>
<dbReference type="GO" id="GO:0003676">
    <property type="term" value="F:nucleic acid binding"/>
    <property type="evidence" value="ECO:0007669"/>
    <property type="project" value="InterPro"/>
</dbReference>
<evidence type="ECO:0000313" key="7">
    <source>
        <dbReference type="EMBL" id="KNC37531.1"/>
    </source>
</evidence>
<dbReference type="EMBL" id="GG664562">
    <property type="protein sequence ID" value="KNC37531.1"/>
    <property type="molecule type" value="Genomic_DNA"/>
</dbReference>
<dbReference type="InterPro" id="IPR050699">
    <property type="entry name" value="RNA-DNA_Helicase"/>
</dbReference>
<dbReference type="PANTHER" id="PTHR12131:SF7">
    <property type="entry name" value="EXOSOME RNA HELICASE MTR4"/>
    <property type="match status" value="1"/>
</dbReference>
<dbReference type="SUPFAM" id="SSF52540">
    <property type="entry name" value="P-loop containing nucleoside triphosphate hydrolases"/>
    <property type="match status" value="1"/>
</dbReference>
<keyword evidence="1" id="KW-0547">Nucleotide-binding</keyword>
<evidence type="ECO:0000256" key="3">
    <source>
        <dbReference type="ARBA" id="ARBA00022806"/>
    </source>
</evidence>
<gene>
    <name evidence="7" type="ORF">PFLG_02774</name>
</gene>
<evidence type="ECO:0000256" key="4">
    <source>
        <dbReference type="ARBA" id="ARBA00022840"/>
    </source>
</evidence>
<accession>A0A0L0CZC5</accession>
<dbReference type="GO" id="GO:0004386">
    <property type="term" value="F:helicase activity"/>
    <property type="evidence" value="ECO:0007669"/>
    <property type="project" value="UniProtKB-KW"/>
</dbReference>
<dbReference type="GO" id="GO:0005524">
    <property type="term" value="F:ATP binding"/>
    <property type="evidence" value="ECO:0007669"/>
    <property type="project" value="UniProtKB-KW"/>
</dbReference>
<dbReference type="OrthoDB" id="64767at2759"/>
<dbReference type="Gene3D" id="3.40.50.300">
    <property type="entry name" value="P-loop containing nucleotide triphosphate hydrolases"/>
    <property type="match status" value="1"/>
</dbReference>
<protein>
    <submittedName>
        <fullName evidence="7">ATP-dependent DEAD/H RNA helicase</fullName>
    </submittedName>
</protein>
<feature type="domain" description="Helicase ATP-binding" evidence="6">
    <location>
        <begin position="268"/>
        <end position="374"/>
    </location>
</feature>
<keyword evidence="2" id="KW-0378">Hydrolase</keyword>
<dbReference type="Proteomes" id="UP000054566">
    <property type="component" value="Unassembled WGS sequence"/>
</dbReference>
<dbReference type="AlphaFoldDB" id="A0A0L0CZC5"/>
<evidence type="ECO:0000256" key="2">
    <source>
        <dbReference type="ARBA" id="ARBA00022801"/>
    </source>
</evidence>
<dbReference type="InterPro" id="IPR014001">
    <property type="entry name" value="Helicase_ATP-bd"/>
</dbReference>